<feature type="region of interest" description="Disordered" evidence="1">
    <location>
        <begin position="1"/>
        <end position="39"/>
    </location>
</feature>
<sequence length="190" mass="19914">MRLVCASPRNPAHWWRSSGREGRTKMDTEARGKGPVKVPPGGGRSVWLVGDLIEVKLSSEDTGGAYSLVEETTPPGGGPPPHSHLNEDETLYVLEGEVEFLVGEDSIPAGAGSCVYAPRGILHTWMNVGAAPSRMLGVITPGGLERFFLEAGEPAAGDASPPPGPPDIEKVMAAAARYGVDIPPPPEQTS</sequence>
<dbReference type="AlphaFoldDB" id="A0A6G8Q7U8"/>
<feature type="compositionally biased region" description="Basic and acidic residues" evidence="1">
    <location>
        <begin position="18"/>
        <end position="32"/>
    </location>
</feature>
<evidence type="ECO:0000259" key="2">
    <source>
        <dbReference type="Pfam" id="PF07883"/>
    </source>
</evidence>
<dbReference type="Proteomes" id="UP000501452">
    <property type="component" value="Chromosome"/>
</dbReference>
<dbReference type="InterPro" id="IPR014710">
    <property type="entry name" value="RmlC-like_jellyroll"/>
</dbReference>
<dbReference type="PANTHER" id="PTHR36440:SF1">
    <property type="entry name" value="PUTATIVE (AFU_ORTHOLOGUE AFUA_8G07350)-RELATED"/>
    <property type="match status" value="1"/>
</dbReference>
<gene>
    <name evidence="3" type="ORF">GBA63_07535</name>
</gene>
<dbReference type="PANTHER" id="PTHR36440">
    <property type="entry name" value="PUTATIVE (AFU_ORTHOLOGUE AFUA_8G07350)-RELATED"/>
    <property type="match status" value="1"/>
</dbReference>
<dbReference type="SUPFAM" id="SSF51182">
    <property type="entry name" value="RmlC-like cupins"/>
    <property type="match status" value="1"/>
</dbReference>
<reference evidence="3 4" key="1">
    <citation type="submission" date="2019-10" db="EMBL/GenBank/DDBJ databases">
        <title>Rubrobacter sp nov SCSIO 52090 isolated from a deep-sea sediment in the South China Sea.</title>
        <authorList>
            <person name="Chen R.W."/>
        </authorList>
    </citation>
    <scope>NUCLEOTIDE SEQUENCE [LARGE SCALE GENOMIC DNA]</scope>
    <source>
        <strain evidence="3 4">SCSIO 52909</strain>
    </source>
</reference>
<evidence type="ECO:0000313" key="3">
    <source>
        <dbReference type="EMBL" id="QIN82508.1"/>
    </source>
</evidence>
<feature type="region of interest" description="Disordered" evidence="1">
    <location>
        <begin position="66"/>
        <end position="85"/>
    </location>
</feature>
<evidence type="ECO:0000256" key="1">
    <source>
        <dbReference type="SAM" id="MobiDB-lite"/>
    </source>
</evidence>
<evidence type="ECO:0000313" key="4">
    <source>
        <dbReference type="Proteomes" id="UP000501452"/>
    </source>
</evidence>
<protein>
    <submittedName>
        <fullName evidence="3">Cupin domain-containing protein</fullName>
    </submittedName>
</protein>
<feature type="domain" description="Cupin type-2" evidence="2">
    <location>
        <begin position="71"/>
        <end position="138"/>
    </location>
</feature>
<organism evidence="3 4">
    <name type="scientific">Rubrobacter tropicus</name>
    <dbReference type="NCBI Taxonomy" id="2653851"/>
    <lineage>
        <taxon>Bacteria</taxon>
        <taxon>Bacillati</taxon>
        <taxon>Actinomycetota</taxon>
        <taxon>Rubrobacteria</taxon>
        <taxon>Rubrobacterales</taxon>
        <taxon>Rubrobacteraceae</taxon>
        <taxon>Rubrobacter</taxon>
    </lineage>
</organism>
<dbReference type="Gene3D" id="2.60.120.10">
    <property type="entry name" value="Jelly Rolls"/>
    <property type="match status" value="1"/>
</dbReference>
<dbReference type="KEGG" id="rub:GBA63_07535"/>
<dbReference type="Pfam" id="PF07883">
    <property type="entry name" value="Cupin_2"/>
    <property type="match status" value="1"/>
</dbReference>
<dbReference type="InterPro" id="IPR011051">
    <property type="entry name" value="RmlC_Cupin_sf"/>
</dbReference>
<keyword evidence="4" id="KW-1185">Reference proteome</keyword>
<dbReference type="InterPro" id="IPR053146">
    <property type="entry name" value="QDO-like"/>
</dbReference>
<dbReference type="InterPro" id="IPR013096">
    <property type="entry name" value="Cupin_2"/>
</dbReference>
<accession>A0A6G8Q7U8</accession>
<dbReference type="EMBL" id="CP045119">
    <property type="protein sequence ID" value="QIN82508.1"/>
    <property type="molecule type" value="Genomic_DNA"/>
</dbReference>
<name>A0A6G8Q7U8_9ACTN</name>
<proteinExistence type="predicted"/>